<dbReference type="Proteomes" id="UP000003748">
    <property type="component" value="Unassembled WGS sequence"/>
</dbReference>
<evidence type="ECO:0000313" key="3">
    <source>
        <dbReference type="Proteomes" id="UP000003748"/>
    </source>
</evidence>
<accession>D4CUM3</accession>
<dbReference type="eggNOG" id="COG1943">
    <property type="taxonomic scope" value="Bacteria"/>
</dbReference>
<reference evidence="2 3" key="1">
    <citation type="submission" date="2010-02" db="EMBL/GenBank/DDBJ databases">
        <authorList>
            <person name="Weinstock G."/>
            <person name="Sodergren E."/>
            <person name="Clifton S."/>
            <person name="Fulton L."/>
            <person name="Fulton B."/>
            <person name="Courtney L."/>
            <person name="Fronick C."/>
            <person name="Harrison M."/>
            <person name="Strong C."/>
            <person name="Farmer C."/>
            <person name="Delahaunty K."/>
            <person name="Markovic C."/>
            <person name="Hall O."/>
            <person name="Minx P."/>
            <person name="Tomlinson C."/>
            <person name="Mitreva M."/>
            <person name="Nelson J."/>
            <person name="Hou S."/>
            <person name="Wollam A."/>
            <person name="Pepin K.H."/>
            <person name="Johnson M."/>
            <person name="Bhonagiri V."/>
            <person name="Zhang X."/>
            <person name="Suruliraj S."/>
            <person name="Warren W."/>
            <person name="Chinwalla A."/>
            <person name="Mardis E.R."/>
            <person name="Wilson R.K."/>
        </authorList>
    </citation>
    <scope>NUCLEOTIDE SEQUENCE [LARGE SCALE GENOMIC DNA]</scope>
    <source>
        <strain evidence="2 3">ATCC 33693</strain>
    </source>
</reference>
<proteinExistence type="predicted"/>
<dbReference type="PANTHER" id="PTHR33360:SF2">
    <property type="entry name" value="TRANSPOSASE FOR INSERTION SEQUENCE ELEMENT IS200"/>
    <property type="match status" value="1"/>
</dbReference>
<dbReference type="NCBIfam" id="NF033573">
    <property type="entry name" value="transpos_IS200"/>
    <property type="match status" value="1"/>
</dbReference>
<dbReference type="RefSeq" id="WP_005972645.1">
    <property type="nucleotide sequence ID" value="NZ_GG665894.1"/>
</dbReference>
<dbReference type="InterPro" id="IPR002686">
    <property type="entry name" value="Transposase_17"/>
</dbReference>
<dbReference type="Pfam" id="PF01797">
    <property type="entry name" value="Y1_Tnp"/>
    <property type="match status" value="1"/>
</dbReference>
<feature type="non-terminal residue" evidence="2">
    <location>
        <position position="1"/>
    </location>
</feature>
<dbReference type="PANTHER" id="PTHR33360">
    <property type="entry name" value="TRANSPOSASE FOR INSERTION SEQUENCE ELEMENT IS200"/>
    <property type="match status" value="1"/>
</dbReference>
<dbReference type="HOGENOM" id="CLU_101320_5_3_0"/>
<sequence>FLKIFKGISARKLFLKHPEIKNKLWNGHLWNPSYFVATVSENTEEQIKRYIQTQKER</sequence>
<gene>
    <name evidence="2" type="ORF">FUSPEROL_01114</name>
</gene>
<organism evidence="2 3">
    <name type="scientific">Fusobacterium periodonticum ATCC 33693</name>
    <dbReference type="NCBI Taxonomy" id="546275"/>
    <lineage>
        <taxon>Bacteria</taxon>
        <taxon>Fusobacteriati</taxon>
        <taxon>Fusobacteriota</taxon>
        <taxon>Fusobacteriia</taxon>
        <taxon>Fusobacteriales</taxon>
        <taxon>Fusobacteriaceae</taxon>
        <taxon>Fusobacterium</taxon>
    </lineage>
</organism>
<comment type="caution">
    <text evidence="2">The sequence shown here is derived from an EMBL/GenBank/DDBJ whole genome shotgun (WGS) entry which is preliminary data.</text>
</comment>
<feature type="domain" description="Transposase IS200-like" evidence="1">
    <location>
        <begin position="2"/>
        <end position="54"/>
    </location>
</feature>
<protein>
    <recommendedName>
        <fullName evidence="1">Transposase IS200-like domain-containing protein</fullName>
    </recommendedName>
</protein>
<name>D4CUM3_9FUSO</name>
<dbReference type="OrthoDB" id="9798161at2"/>
<dbReference type="EMBL" id="ACJY01000056">
    <property type="protein sequence ID" value="EFE86952.1"/>
    <property type="molecule type" value="Genomic_DNA"/>
</dbReference>
<dbReference type="InterPro" id="IPR036515">
    <property type="entry name" value="Transposase_17_sf"/>
</dbReference>
<evidence type="ECO:0000313" key="2">
    <source>
        <dbReference type="EMBL" id="EFE86952.1"/>
    </source>
</evidence>
<evidence type="ECO:0000259" key="1">
    <source>
        <dbReference type="Pfam" id="PF01797"/>
    </source>
</evidence>
<dbReference type="SUPFAM" id="SSF143422">
    <property type="entry name" value="Transposase IS200-like"/>
    <property type="match status" value="1"/>
</dbReference>
<dbReference type="GO" id="GO:0006313">
    <property type="term" value="P:DNA transposition"/>
    <property type="evidence" value="ECO:0007669"/>
    <property type="project" value="InterPro"/>
</dbReference>
<dbReference type="Gene3D" id="3.30.70.1290">
    <property type="entry name" value="Transposase IS200-like"/>
    <property type="match status" value="1"/>
</dbReference>
<dbReference type="AlphaFoldDB" id="D4CUM3"/>
<dbReference type="STRING" id="546275.FUSPEROL_01114"/>
<dbReference type="GO" id="GO:0004803">
    <property type="term" value="F:transposase activity"/>
    <property type="evidence" value="ECO:0007669"/>
    <property type="project" value="InterPro"/>
</dbReference>
<dbReference type="GeneID" id="78419370"/>
<dbReference type="GO" id="GO:0003677">
    <property type="term" value="F:DNA binding"/>
    <property type="evidence" value="ECO:0007669"/>
    <property type="project" value="InterPro"/>
</dbReference>